<organism evidence="1">
    <name type="scientific">uncultured Caudovirales phage</name>
    <dbReference type="NCBI Taxonomy" id="2100421"/>
    <lineage>
        <taxon>Viruses</taxon>
        <taxon>Duplodnaviria</taxon>
        <taxon>Heunggongvirae</taxon>
        <taxon>Uroviricota</taxon>
        <taxon>Caudoviricetes</taxon>
        <taxon>Peduoviridae</taxon>
        <taxon>Maltschvirus</taxon>
        <taxon>Maltschvirus maltsch</taxon>
    </lineage>
</organism>
<dbReference type="EMBL" id="LR797329">
    <property type="protein sequence ID" value="CAB4203326.1"/>
    <property type="molecule type" value="Genomic_DNA"/>
</dbReference>
<accession>A0A6J5PUC3</accession>
<sequence>MKLTISIAAAIKADPANKETIIAAARAAYKGDADLSVIEQSIRHVSADDEHIWHAQLDELRSAEDEWFEAHKHLNLPEDIQLTFGSWSRIERAIDALANNNAWRTTRGK</sequence>
<proteinExistence type="predicted"/>
<name>A0A6J5PUC3_9CAUD</name>
<gene>
    <name evidence="2" type="ORF">UFOVP1379_33</name>
    <name evidence="1" type="ORF">UFOVP942_4</name>
</gene>
<evidence type="ECO:0000313" key="1">
    <source>
        <dbReference type="EMBL" id="CAB4172785.1"/>
    </source>
</evidence>
<dbReference type="EMBL" id="LR796888">
    <property type="protein sequence ID" value="CAB4172785.1"/>
    <property type="molecule type" value="Genomic_DNA"/>
</dbReference>
<evidence type="ECO:0000313" key="2">
    <source>
        <dbReference type="EMBL" id="CAB4203326.1"/>
    </source>
</evidence>
<protein>
    <submittedName>
        <fullName evidence="1">Uncharacterized protein</fullName>
    </submittedName>
</protein>
<reference evidence="1" key="1">
    <citation type="submission" date="2020-05" db="EMBL/GenBank/DDBJ databases">
        <authorList>
            <person name="Chiriac C."/>
            <person name="Salcher M."/>
            <person name="Ghai R."/>
            <person name="Kavagutti S V."/>
        </authorList>
    </citation>
    <scope>NUCLEOTIDE SEQUENCE</scope>
</reference>